<name>A0A317SV24_9PEZI</name>
<dbReference type="GO" id="GO:0006869">
    <property type="term" value="P:lipid transport"/>
    <property type="evidence" value="ECO:0007669"/>
    <property type="project" value="UniProtKB-KW"/>
</dbReference>
<feature type="compositionally biased region" description="Basic and acidic residues" evidence="5">
    <location>
        <begin position="828"/>
        <end position="846"/>
    </location>
</feature>
<feature type="signal peptide" evidence="6">
    <location>
        <begin position="1"/>
        <end position="17"/>
    </location>
</feature>
<dbReference type="GO" id="GO:0007005">
    <property type="term" value="P:mitochondrion organization"/>
    <property type="evidence" value="ECO:0007669"/>
    <property type="project" value="TreeGrafter"/>
</dbReference>
<feature type="region of interest" description="Disordered" evidence="5">
    <location>
        <begin position="812"/>
        <end position="853"/>
    </location>
</feature>
<gene>
    <name evidence="11" type="ORF">C7212DRAFT_351432</name>
</gene>
<dbReference type="Proteomes" id="UP000246991">
    <property type="component" value="Unassembled WGS sequence"/>
</dbReference>
<dbReference type="EMBL" id="PYWC01000024">
    <property type="protein sequence ID" value="PWW77256.1"/>
    <property type="molecule type" value="Genomic_DNA"/>
</dbReference>
<reference evidence="11 12" key="1">
    <citation type="submission" date="2018-03" db="EMBL/GenBank/DDBJ databases">
        <title>Genomes of Pezizomycetes fungi and the evolution of truffles.</title>
        <authorList>
            <person name="Murat C."/>
            <person name="Payen T."/>
            <person name="Noel B."/>
            <person name="Kuo A."/>
            <person name="Martin F.M."/>
        </authorList>
    </citation>
    <scope>NUCLEOTIDE SEQUENCE [LARGE SCALE GENOMIC DNA]</scope>
    <source>
        <strain evidence="11">091103-1</strain>
    </source>
</reference>
<feature type="compositionally biased region" description="Polar residues" evidence="5">
    <location>
        <begin position="1702"/>
        <end position="1712"/>
    </location>
</feature>
<dbReference type="InterPro" id="IPR017148">
    <property type="entry name" value="VPS13_fungi"/>
</dbReference>
<feature type="domain" description="VPS13-like middle region" evidence="8">
    <location>
        <begin position="1063"/>
        <end position="1841"/>
    </location>
</feature>
<evidence type="ECO:0000256" key="2">
    <source>
        <dbReference type="ARBA" id="ARBA00022448"/>
    </source>
</evidence>
<feature type="compositionally biased region" description="Acidic residues" evidence="5">
    <location>
        <begin position="1518"/>
        <end position="1533"/>
    </location>
</feature>
<keyword evidence="4" id="KW-0333">Golgi apparatus</keyword>
<keyword evidence="6" id="KW-0732">Signal</keyword>
<dbReference type="GO" id="GO:0006623">
    <property type="term" value="P:protein targeting to vacuole"/>
    <property type="evidence" value="ECO:0007669"/>
    <property type="project" value="TreeGrafter"/>
</dbReference>
<evidence type="ECO:0000259" key="10">
    <source>
        <dbReference type="Pfam" id="PF25037"/>
    </source>
</evidence>
<dbReference type="STRING" id="42249.A0A317SV24"/>
<dbReference type="InterPro" id="IPR056747">
    <property type="entry name" value="VPS13-like_M"/>
</dbReference>
<evidence type="ECO:0000259" key="7">
    <source>
        <dbReference type="Pfam" id="PF12624"/>
    </source>
</evidence>
<dbReference type="GO" id="GO:0045053">
    <property type="term" value="P:protein retention in Golgi apparatus"/>
    <property type="evidence" value="ECO:0007669"/>
    <property type="project" value="UniProtKB-UniRule"/>
</dbReference>
<evidence type="ECO:0000259" key="8">
    <source>
        <dbReference type="Pfam" id="PF25033"/>
    </source>
</evidence>
<dbReference type="Pfam" id="PF25033">
    <property type="entry name" value="VPS13_M"/>
    <property type="match status" value="1"/>
</dbReference>
<dbReference type="OrthoDB" id="428159at2759"/>
<evidence type="ECO:0000256" key="3">
    <source>
        <dbReference type="ARBA" id="ARBA00023055"/>
    </source>
</evidence>
<dbReference type="PANTHER" id="PTHR16166">
    <property type="entry name" value="VACUOLAR PROTEIN SORTING-ASSOCIATED PROTEIN VPS13"/>
    <property type="match status" value="1"/>
</dbReference>
<feature type="region of interest" description="Disordered" evidence="5">
    <location>
        <begin position="1518"/>
        <end position="1540"/>
    </location>
</feature>
<dbReference type="InterPro" id="IPR009543">
    <property type="entry name" value="VPS13_VAB"/>
</dbReference>
<evidence type="ECO:0000256" key="5">
    <source>
        <dbReference type="SAM" id="MobiDB-lite"/>
    </source>
</evidence>
<dbReference type="Pfam" id="PF25036">
    <property type="entry name" value="VPS13_VAB"/>
    <property type="match status" value="1"/>
</dbReference>
<dbReference type="PANTHER" id="PTHR16166:SF93">
    <property type="entry name" value="INTERMEMBRANE LIPID TRANSFER PROTEIN VPS13"/>
    <property type="match status" value="1"/>
</dbReference>
<dbReference type="GO" id="GO:0045324">
    <property type="term" value="P:late endosome to vacuole transport"/>
    <property type="evidence" value="ECO:0007669"/>
    <property type="project" value="UniProtKB-UniRule"/>
</dbReference>
<keyword evidence="2 4" id="KW-0813">Transport</keyword>
<dbReference type="GO" id="GO:0005794">
    <property type="term" value="C:Golgi apparatus"/>
    <property type="evidence" value="ECO:0007669"/>
    <property type="project" value="UniProtKB-UniRule"/>
</dbReference>
<feature type="domain" description="Intermembrane lipid transfer protein VPS13-like C-terminal" evidence="10">
    <location>
        <begin position="2987"/>
        <end position="3092"/>
    </location>
</feature>
<feature type="compositionally biased region" description="Polar residues" evidence="5">
    <location>
        <begin position="816"/>
        <end position="827"/>
    </location>
</feature>
<proteinExistence type="inferred from homology"/>
<evidence type="ECO:0000256" key="6">
    <source>
        <dbReference type="SAM" id="SignalP"/>
    </source>
</evidence>
<feature type="compositionally biased region" description="Low complexity" evidence="5">
    <location>
        <begin position="1713"/>
        <end position="1731"/>
    </location>
</feature>
<dbReference type="InterPro" id="IPR056748">
    <property type="entry name" value="VPS13-like_C"/>
</dbReference>
<dbReference type="PIRSF" id="PIRSF037235">
    <property type="entry name" value="VPS13_fungi"/>
    <property type="match status" value="1"/>
</dbReference>
<comment type="similarity">
    <text evidence="1 4">Belongs to the VPS13 family.</text>
</comment>
<evidence type="ECO:0000313" key="12">
    <source>
        <dbReference type="Proteomes" id="UP000246991"/>
    </source>
</evidence>
<organism evidence="11 12">
    <name type="scientific">Tuber magnatum</name>
    <name type="common">white Piedmont truffle</name>
    <dbReference type="NCBI Taxonomy" id="42249"/>
    <lineage>
        <taxon>Eukaryota</taxon>
        <taxon>Fungi</taxon>
        <taxon>Dikarya</taxon>
        <taxon>Ascomycota</taxon>
        <taxon>Pezizomycotina</taxon>
        <taxon>Pezizomycetes</taxon>
        <taxon>Pezizales</taxon>
        <taxon>Tuberaceae</taxon>
        <taxon>Tuber</taxon>
    </lineage>
</organism>
<dbReference type="Pfam" id="PF12624">
    <property type="entry name" value="VPS13_N"/>
    <property type="match status" value="1"/>
</dbReference>
<protein>
    <recommendedName>
        <fullName evidence="4">Vacuolar protein sorting-associated protein</fullName>
    </recommendedName>
</protein>
<evidence type="ECO:0000259" key="9">
    <source>
        <dbReference type="Pfam" id="PF25036"/>
    </source>
</evidence>
<evidence type="ECO:0000256" key="1">
    <source>
        <dbReference type="ARBA" id="ARBA00006545"/>
    </source>
</evidence>
<feature type="domain" description="Chorein N-terminal" evidence="7">
    <location>
        <begin position="23"/>
        <end position="840"/>
    </location>
</feature>
<sequence length="3117" mass="351328">MLASGGWFTELLVPIFADTLVSLSGDVRLRNLELKKEALDQMKLPLNVMEGHLGQLTLQIPWSNLKGKPVKVIIEDVYLLANPKADQEYDEEEEQRRKQAVKQEKLQNAELLQDRHPEGMSPEELQKNQSFTNSLVTKILDNLQITVKNIHIRYEDSLSTPGHPFSLGFTLEEFSAISTNENWEPNFIQDNVSITHKLAKLGSLAIYWNTDSEHFGGHPNTHATMVKDFKGLIASETNIPFDHQFVLKPVSGTGHIEMNKTDRADVPRMITRMIFDEIGFIIDEDQYRDALMMVDNFHFYLRHQQYKRYQPKGKSPKDDPKAWFLFAGNAVLSQIHKKNKKWSWDYFRERRDDRKRYIELFKQLKQQEQLPALEAAELKELEWKLSYEDLRFYRSLARNQLRKERALVRKSEHQQAQGWVSWIWGSAQKKEEEHSTIITDQQRKELYEAIDWDEKKAIAESIDLPRDSVKMQVEASLRTGSFTLKRDPHGEGTEILALLFDTFKSRVLQRPDSFYGELSLGGLRVYDGTTKGSLYPQIVRVKDVVPALGLEELDDDDENIPKELDSDGPFFQASFERNPLDESADSAVTMKMRSMEIIYNPIFVEEIYNFFKPPERHMESIGALMESAGATVEGIRQQTRAGLEFALEEHKTLNAKLDLQAPLIIIPESICDEKSNCLILDAGHVSLTSDLVKKTDIRTIHSKQRLQYSQEDYDRLESLMYDKFSLKLESTQVLIGPSVEETKLQLRAKSDRKHLHIVDRINVNFMVDISILPKASNLSKFRMSGHLPVLHASLSDKKYKTLMKIIDAAIPKLGQESPNPQKPVRQSTQERKSEPMSDRAHEHFEEASDGIPNSSPSICQTIFELKFTVGELRGSLLRADPEGKKPDKQLVLLVAEHFALDFCIRPFDMAAEVILKSLNVEDLIDDDPSTTFKRIVTSDALQEQSNSNPLFLVKYKKVKRESPEFMTVYEAIETNVDVFISTINVVITRKTVLTLLDFVITTFTNPGNTRTKTATQFREGATKDSGDRVSDLSVSNDPPEADKIRVKINLASICLILNNDGIRLATLSLASADVGIFLMGKTMRIGARLGNFSLSDDINEGAEENSPLRQLVTIQGDELADFRYETFDPEAIQSYPGYNSSIYLRSGSIKINFVEEPFRKIIDFIVKFGKMQALFNAARQAAMNQASQMQENANQIHFDILVRTPIIVFPRTNFARHAERDLLTAYLGELYAQNRFVPLDNSVNSAVVNKISAGIRKTRLTSNFYFNQGQKEELELLDKLDISFAVTYLEHTCNAERPDLEIEGAMSDLNLKLTQTQLKFLLELSRSIPTVFADDPNEEIVEQLPAENMEPAKKAIQQTSEESAQVVHLNPELGVSSDTWTKVDMVFSVGSIALELFTADSDNPVGDLEASSLSRASLSNTNVKLRMISDGSIESELLIDSFNIRDSRIQETNKFRKTMSSTNDQGSQFMASVTISGGAERNLVALLTIDSPRIIFALDYIFVLRNFVMSALETDEGPVAEASEESSESEDDLSERNDKVKETNGTMSISFQVNIVDSQVILIANPGISSSEAIVLSTKQILVSQQHALTLQVKEVGIFLCRMDKFETSRLRILDDFAITGSMDNQSFGANQSIQSIRVDVDPLVLRVSLRDILLATQIFNKASEMSSPSKGMPEIKGEAKRIGTSKVSGKSLKRRAASGKEPSTTVRQGAKSSATARSQTSQGQQGSGRQPVSTIVKREELTANFSGMRVILIGDQHELPLLDLSVKHFNARVKDWSGELDADTNIELFMNIYNFSKSAWEPLIEPWQLGFHMSRSVQLEKLSIDLYSRKMLELTITSQTIALASKAAQFMQQDEDILTKPRGADSPYRIRNQTGFPLHVWAASDPLLGDSMAVKLEDGDQVPWRFEEWEKMRENLSPDGSSGIVGIKIENSGFESITEIPVNKEGETLYTLRPPKDNTLHRLLCEVHLGTDNVKYITFRSPLTIENNTQIPVEIGVLDIEGQNIVRVYKILPGESQPAPIEAAYRQSVVVRPDAGFGYNWSQDRLLWRTLLKKPTKCLNCNSEEGNNAPPFYFQMHATFPRNNPATKSYPYMRIQLSAPLEVQNLLPYDFKFRIYDKHTRKEWTNFLRKGGLSPVHVIELSHLLLMSIEMQDTVYNASDFAIINSDSTEFDKETTLVVKDSQGLELRLRLHYFPIANSGGAFRAAVYCPYVILNKTGLTMMVKSKSLLQSAKVAAGQVQTSAGSSQRAVPYMFSYPNDDRQNRAVLKVGDSIWSRPHSFEAIGNVAEVALPSSANETELHIGISVDEGEGKYKMTKIVTLAPRFILKSKLSEAIQIREPGTGSNNIMTLNPGELLPLHFLKASERKQLTLLFPGINNRWSSPFNISDLGRVHVKMHKANQRQSLIRIEILQEKATIFLHLSTEKRNWPFSLRNESSQEFTFYQADPNQDDDEEKESDFRPIYYKLPPRSIMPYAWDFPAAKNKELVLMVHNQKRHVRLAEIGNLVPFKVDTGAIGGDGNSTKKIIEINVRADGPTQTLVLSNYRPSKSLYKPKANTSSSSVATSTGFEVKDEDSGITFQVQIRFAGIGISLINRQLKELAYITFRDLEMKYNESSLLQTLNILLKWIQIDNQLYGGLFPIILYPSVVPKTGREMDVHPSLHASITRVKDDSYGVLYIKYATFLLQQMALEIDEDFLYALLDFSKIPGASWMEPDNGKLDGQDMYFELLNIQPAQLDISLLRTEVVNVEDKTSSRNPLLFILNVFTMAIGNITDAPVRLNALMLENARVSMPVLAQHLQTHYSTEFLYQIHKILGSADFLGNPVGLFNNISSGVLDIFYEPYNGFIMTDRPTEVGLGFAKGATSFFIQVYGHHPHTGLAAATLDKQFQDRRRISRARNRPKHALYGVTSGAGSFITSFASGVGGLARKPLEGAEREGALGFFKGLGKGVVGLATKPAIGVFDLASNVTEGIRNTTTVFDAEGLDRVRLTRYIGQDGVVRPYSQREALGQFWLKQLDNGKFFDDEYIAHLELPEQDLVVMLTYSRIMLVKAKRLYCEWDLPLNELQTISMEKTGISLMLRGGRQGPFIPTRDESSRKFLFKKIGLAVNSFNSTAAVS</sequence>
<feature type="region of interest" description="Disordered" evidence="5">
    <location>
        <begin position="1665"/>
        <end position="1734"/>
    </location>
</feature>
<feature type="chain" id="PRO_5016412488" description="Vacuolar protein sorting-associated protein" evidence="6">
    <location>
        <begin position="18"/>
        <end position="3117"/>
    </location>
</feature>
<dbReference type="InterPro" id="IPR026847">
    <property type="entry name" value="VPS13"/>
</dbReference>
<comment type="caution">
    <text evidence="11">The sequence shown here is derived from an EMBL/GenBank/DDBJ whole genome shotgun (WGS) entry which is preliminary data.</text>
</comment>
<feature type="domain" description="Vacuolar protein sorting-associated protein 13 VPS13 adaptor binding" evidence="9">
    <location>
        <begin position="1909"/>
        <end position="2484"/>
    </location>
</feature>
<keyword evidence="3 4" id="KW-0445">Lipid transport</keyword>
<evidence type="ECO:0000256" key="4">
    <source>
        <dbReference type="PIRNR" id="PIRNR037235"/>
    </source>
</evidence>
<keyword evidence="12" id="KW-1185">Reference proteome</keyword>
<comment type="function">
    <text evidence="4">Mediates the transfer of lipids between membranes at organelle contact sites. May play a role in mitochondrial lipid homeostasis.</text>
</comment>
<dbReference type="InterPro" id="IPR026854">
    <property type="entry name" value="VPS13_N"/>
</dbReference>
<accession>A0A317SV24</accession>
<dbReference type="Pfam" id="PF25037">
    <property type="entry name" value="VPS13_C"/>
    <property type="match status" value="1"/>
</dbReference>
<evidence type="ECO:0000313" key="11">
    <source>
        <dbReference type="EMBL" id="PWW77256.1"/>
    </source>
</evidence>